<sequence length="358" mass="39838">MASAQGGSAPGAAINTLFTVKPKILEDNPDVLLCCMDTYKFRIRFSGVSCFEIATRRCHIAVSGDPPNLRRLCLIPDRDLGGVFAGVPSPVKLRVRSSSTIKFNCSEDVNKQEVWGTLLWEVEQLHTDKTAINFPPVAADIPDDLPHGMEFQPVDISLPYVDKCNCLKPIQSPQLPLILVDMSRDMHDPDPVVDALQDFHLSEDESDDSQEQDGNTDNQSDDDDRTLSGQIFAVAGSTWQACYQDALDKCSALRRDGTDVETRAAFEPNNVKDKNAIKFEVFVENCWQVVGYCPGTKVPKLTRAMNKGDVTEIAVHKLQLSYCAPAKKNLYKAYVKIVKKGTWERDSLNYKYNSVIVT</sequence>
<gene>
    <name evidence="3" type="primary">LOC109461810</name>
</gene>
<organism evidence="2 3">
    <name type="scientific">Branchiostoma belcheri</name>
    <name type="common">Amphioxus</name>
    <dbReference type="NCBI Taxonomy" id="7741"/>
    <lineage>
        <taxon>Eukaryota</taxon>
        <taxon>Metazoa</taxon>
        <taxon>Chordata</taxon>
        <taxon>Cephalochordata</taxon>
        <taxon>Leptocardii</taxon>
        <taxon>Amphioxiformes</taxon>
        <taxon>Branchiostomatidae</taxon>
        <taxon>Branchiostoma</taxon>
    </lineage>
</organism>
<keyword evidence="2" id="KW-1185">Reference proteome</keyword>
<name>A0A6P4XBI9_BRABE</name>
<feature type="region of interest" description="Disordered" evidence="1">
    <location>
        <begin position="202"/>
        <end position="225"/>
    </location>
</feature>
<dbReference type="AlphaFoldDB" id="A0A6P4XBI9"/>
<reference evidence="3" key="1">
    <citation type="submission" date="2025-08" db="UniProtKB">
        <authorList>
            <consortium name="RefSeq"/>
        </authorList>
    </citation>
    <scope>IDENTIFICATION</scope>
    <source>
        <tissue evidence="3">Gonad</tissue>
    </source>
</reference>
<dbReference type="Proteomes" id="UP000515135">
    <property type="component" value="Unplaced"/>
</dbReference>
<dbReference type="RefSeq" id="XP_019613815.1">
    <property type="nucleotide sequence ID" value="XM_019758256.1"/>
</dbReference>
<dbReference type="OrthoDB" id="9996506at2759"/>
<dbReference type="GeneID" id="109461810"/>
<protein>
    <submittedName>
        <fullName evidence="3">Uncharacterized protein LOC109461810</fullName>
    </submittedName>
</protein>
<proteinExistence type="predicted"/>
<evidence type="ECO:0000313" key="3">
    <source>
        <dbReference type="RefSeq" id="XP_019613815.1"/>
    </source>
</evidence>
<dbReference type="KEGG" id="bbel:109461810"/>
<accession>A0A6P4XBI9</accession>
<evidence type="ECO:0000256" key="1">
    <source>
        <dbReference type="SAM" id="MobiDB-lite"/>
    </source>
</evidence>
<evidence type="ECO:0000313" key="2">
    <source>
        <dbReference type="Proteomes" id="UP000515135"/>
    </source>
</evidence>